<feature type="chain" id="PRO_5038374492" evidence="1">
    <location>
        <begin position="20"/>
        <end position="252"/>
    </location>
</feature>
<keyword evidence="3" id="KW-1185">Reference proteome</keyword>
<organism evidence="2 3">
    <name type="scientific">Abyssalbus ytuae</name>
    <dbReference type="NCBI Taxonomy" id="2926907"/>
    <lineage>
        <taxon>Bacteria</taxon>
        <taxon>Pseudomonadati</taxon>
        <taxon>Bacteroidota</taxon>
        <taxon>Flavobacteriia</taxon>
        <taxon>Flavobacteriales</taxon>
        <taxon>Flavobacteriaceae</taxon>
        <taxon>Abyssalbus</taxon>
    </lineage>
</organism>
<evidence type="ECO:0000313" key="3">
    <source>
        <dbReference type="Proteomes" id="UP000831290"/>
    </source>
</evidence>
<proteinExistence type="predicted"/>
<feature type="signal peptide" evidence="1">
    <location>
        <begin position="1"/>
        <end position="19"/>
    </location>
</feature>
<gene>
    <name evidence="2" type="ORF">MQE35_15860</name>
</gene>
<dbReference type="Pfam" id="PF19515">
    <property type="entry name" value="DUF6048"/>
    <property type="match status" value="1"/>
</dbReference>
<evidence type="ECO:0000256" key="1">
    <source>
        <dbReference type="SAM" id="SignalP"/>
    </source>
</evidence>
<dbReference type="KEGG" id="fbm:MQE35_15860"/>
<protein>
    <submittedName>
        <fullName evidence="2">DUF6048 family protein</fullName>
    </submittedName>
</protein>
<dbReference type="InterPro" id="IPR046111">
    <property type="entry name" value="DUF6048"/>
</dbReference>
<reference evidence="2" key="1">
    <citation type="submission" date="2022-03" db="EMBL/GenBank/DDBJ databases">
        <title>Description of Abyssus ytuae gen. nov., sp. nov., a novel member of the family Flavobacteriaceae isolated from the sediment of Mariana Trench.</title>
        <authorList>
            <person name="Zhang J."/>
            <person name="Xu X."/>
        </authorList>
    </citation>
    <scope>NUCLEOTIDE SEQUENCE</scope>
    <source>
        <strain evidence="2">MT3330</strain>
    </source>
</reference>
<sequence length="252" mass="28674">MLKYITSTIFTLAFTIVFAQTDSIRTKAKDTAVVYKQKYGLRIGADASKIVRSLFNDNYKGFEIVGDFRISRNLYLAAEIGTEEKFIEEDLYSFTSTGNYIKAGVDINTYENWYGMENIIFIGLRVGTSSFKQDLHEYRIYNSNQFWGEGNELGTNEDILGEKSGLSAIWSEVVLGIKAELLNNLYIGGSIRLHYLISDKAANNFPNLYIPGFNKVTDGSKFGVGYNYTITYLIPIFKKTKKKKKDKNMDEE</sequence>
<accession>A0A9E7D2Y1</accession>
<keyword evidence="1" id="KW-0732">Signal</keyword>
<name>A0A9E7D2Y1_9FLAO</name>
<dbReference type="RefSeq" id="WP_255842483.1">
    <property type="nucleotide sequence ID" value="NZ_CP094358.1"/>
</dbReference>
<dbReference type="EMBL" id="CP094358">
    <property type="protein sequence ID" value="UOB17199.1"/>
    <property type="molecule type" value="Genomic_DNA"/>
</dbReference>
<dbReference type="AlphaFoldDB" id="A0A9E7D2Y1"/>
<evidence type="ECO:0000313" key="2">
    <source>
        <dbReference type="EMBL" id="UOB17199.1"/>
    </source>
</evidence>
<dbReference type="Proteomes" id="UP000831290">
    <property type="component" value="Chromosome"/>
</dbReference>